<keyword evidence="2" id="KW-1185">Reference proteome</keyword>
<gene>
    <name evidence="1" type="ORF">RUMCAL_00861</name>
</gene>
<accession>U2M4W3</accession>
<dbReference type="STRING" id="411473.RUMCAL_00861"/>
<evidence type="ECO:0000313" key="1">
    <source>
        <dbReference type="EMBL" id="ERJ96779.1"/>
    </source>
</evidence>
<dbReference type="Proteomes" id="UP000016662">
    <property type="component" value="Unassembled WGS sequence"/>
</dbReference>
<reference evidence="1 2" key="1">
    <citation type="submission" date="2013-07" db="EMBL/GenBank/DDBJ databases">
        <authorList>
            <person name="Weinstock G."/>
            <person name="Sodergren E."/>
            <person name="Wylie T."/>
            <person name="Fulton L."/>
            <person name="Fulton R."/>
            <person name="Fronick C."/>
            <person name="O'Laughlin M."/>
            <person name="Godfrey J."/>
            <person name="Miner T."/>
            <person name="Herter B."/>
            <person name="Appelbaum E."/>
            <person name="Cordes M."/>
            <person name="Lek S."/>
            <person name="Wollam A."/>
            <person name="Pepin K.H."/>
            <person name="Palsikar V.B."/>
            <person name="Mitreva M."/>
            <person name="Wilson R.K."/>
        </authorList>
    </citation>
    <scope>NUCLEOTIDE SEQUENCE [LARGE SCALE GENOMIC DNA]</scope>
    <source>
        <strain evidence="1 2">ATCC 27760</strain>
    </source>
</reference>
<comment type="caution">
    <text evidence="1">The sequence shown here is derived from an EMBL/GenBank/DDBJ whole genome shotgun (WGS) entry which is preliminary data.</text>
</comment>
<sequence>MPAENWILSGICAILPKEMMFHILCIVHKISIAIKQSFLYTKHMRNRSDEMIHFEYGQWRPVQSVAVRGRFFIPSAIALKVEQWGCRQNWHRFFPLVM</sequence>
<organism evidence="1 2">
    <name type="scientific">Ruminococcus callidus ATCC 27760</name>
    <dbReference type="NCBI Taxonomy" id="411473"/>
    <lineage>
        <taxon>Bacteria</taxon>
        <taxon>Bacillati</taxon>
        <taxon>Bacillota</taxon>
        <taxon>Clostridia</taxon>
        <taxon>Eubacteriales</taxon>
        <taxon>Oscillospiraceae</taxon>
        <taxon>Ruminococcus</taxon>
    </lineage>
</organism>
<dbReference type="HOGENOM" id="CLU_2331956_0_0_9"/>
<name>U2M4W3_9FIRM</name>
<evidence type="ECO:0000313" key="2">
    <source>
        <dbReference type="Proteomes" id="UP000016662"/>
    </source>
</evidence>
<dbReference type="AlphaFoldDB" id="U2M4W3"/>
<protein>
    <submittedName>
        <fullName evidence="1">Uncharacterized protein</fullName>
    </submittedName>
</protein>
<dbReference type="EMBL" id="AWVF01000096">
    <property type="protein sequence ID" value="ERJ96779.1"/>
    <property type="molecule type" value="Genomic_DNA"/>
</dbReference>
<proteinExistence type="predicted"/>